<evidence type="ECO:0000313" key="2">
    <source>
        <dbReference type="EMBL" id="OIW25526.1"/>
    </source>
</evidence>
<organism evidence="2 3">
    <name type="scientific">Coniochaeta ligniaria NRRL 30616</name>
    <dbReference type="NCBI Taxonomy" id="1408157"/>
    <lineage>
        <taxon>Eukaryota</taxon>
        <taxon>Fungi</taxon>
        <taxon>Dikarya</taxon>
        <taxon>Ascomycota</taxon>
        <taxon>Pezizomycotina</taxon>
        <taxon>Sordariomycetes</taxon>
        <taxon>Sordariomycetidae</taxon>
        <taxon>Coniochaetales</taxon>
        <taxon>Coniochaetaceae</taxon>
        <taxon>Coniochaeta</taxon>
    </lineage>
</organism>
<accession>A0A1J7IDH3</accession>
<dbReference type="EMBL" id="KV875101">
    <property type="protein sequence ID" value="OIW25526.1"/>
    <property type="molecule type" value="Genomic_DNA"/>
</dbReference>
<keyword evidence="3" id="KW-1185">Reference proteome</keyword>
<evidence type="ECO:0000256" key="1">
    <source>
        <dbReference type="SAM" id="MobiDB-lite"/>
    </source>
</evidence>
<dbReference type="Proteomes" id="UP000182658">
    <property type="component" value="Unassembled WGS sequence"/>
</dbReference>
<feature type="region of interest" description="Disordered" evidence="1">
    <location>
        <begin position="113"/>
        <end position="132"/>
    </location>
</feature>
<dbReference type="InParanoid" id="A0A1J7IDH3"/>
<gene>
    <name evidence="2" type="ORF">CONLIGDRAFT_647278</name>
</gene>
<evidence type="ECO:0000313" key="3">
    <source>
        <dbReference type="Proteomes" id="UP000182658"/>
    </source>
</evidence>
<reference evidence="2 3" key="1">
    <citation type="submission" date="2016-10" db="EMBL/GenBank/DDBJ databases">
        <title>Draft genome sequence of Coniochaeta ligniaria NRRL30616, a lignocellulolytic fungus for bioabatement of inhibitors in plant biomass hydrolysates.</title>
        <authorList>
            <consortium name="DOE Joint Genome Institute"/>
            <person name="Jimenez D.J."/>
            <person name="Hector R.E."/>
            <person name="Riley R."/>
            <person name="Sun H."/>
            <person name="Grigoriev I.V."/>
            <person name="Van Elsas J.D."/>
            <person name="Nichols N.N."/>
        </authorList>
    </citation>
    <scope>NUCLEOTIDE SEQUENCE [LARGE SCALE GENOMIC DNA]</scope>
    <source>
        <strain evidence="2 3">NRRL 30616</strain>
    </source>
</reference>
<dbReference type="OrthoDB" id="5430750at2759"/>
<protein>
    <submittedName>
        <fullName evidence="2">Uncharacterized protein</fullName>
    </submittedName>
</protein>
<name>A0A1J7IDH3_9PEZI</name>
<proteinExistence type="predicted"/>
<dbReference type="AlphaFoldDB" id="A0A1J7IDH3"/>
<sequence>MQPDIADEHERDMRSSNFNWLRRDQRGATYIRYAHMSGNFASSFDFGVEGYMLLVATTAASSFTFLPHPLPKLLFSLACNRSTTLSSSLAQAQGEFGGPSTFGLEISRHRDPLTESSQLAEPQGEKGEPKGHASYCSFRPGQMIEHGSFNHRWPYHEYVLLWNNESGKDSKCDEVLGTYSLLSFVKDGYSSRSDHAIIQGPMRVVLTVGGDVWFETLKEATERRTSASTEQDTEMAKGPVSYQSQQTIQVKDEVRKITMDYQVYWIRLDGKANPLRLYESNKCEDSSGKQGRPAAYNAFLDFNKGRLDTGAVFVAIFRIRDSTDTRHDCEWNPVIDSTTFCKYICADPDTARAIVNTWETIFLESGELGADFQCLLSEANLISRCLVKILEVEICPTTFHMSGGEVKSLALVSNIFVHPDVDLKALL</sequence>